<dbReference type="GO" id="GO:0008168">
    <property type="term" value="F:methyltransferase activity"/>
    <property type="evidence" value="ECO:0007669"/>
    <property type="project" value="InterPro"/>
</dbReference>
<keyword evidence="3" id="KW-1185">Reference proteome</keyword>
<accession>A0A3S4RWG8</accession>
<dbReference type="AlphaFoldDB" id="A0A3S4RWG8"/>
<feature type="compositionally biased region" description="Low complexity" evidence="1">
    <location>
        <begin position="160"/>
        <end position="174"/>
    </location>
</feature>
<dbReference type="KEGG" id="ahw:NCTC11636_01298"/>
<gene>
    <name evidence="2" type="ORF">NCTC11636_01298</name>
</gene>
<name>A0A3S4RWG8_9ACTO</name>
<protein>
    <submittedName>
        <fullName evidence="2">Uncharacterized protein</fullName>
    </submittedName>
</protein>
<reference evidence="2 3" key="1">
    <citation type="submission" date="2018-12" db="EMBL/GenBank/DDBJ databases">
        <authorList>
            <consortium name="Pathogen Informatics"/>
        </authorList>
    </citation>
    <scope>NUCLEOTIDE SEQUENCE [LARGE SCALE GENOMIC DNA]</scope>
    <source>
        <strain evidence="2 3">NCTC11636</strain>
    </source>
</reference>
<dbReference type="Proteomes" id="UP000266895">
    <property type="component" value="Chromosome"/>
</dbReference>
<dbReference type="PROSITE" id="PS00092">
    <property type="entry name" value="N6_MTASE"/>
    <property type="match status" value="1"/>
</dbReference>
<dbReference type="InterPro" id="IPR002052">
    <property type="entry name" value="DNA_methylase_N6_adenine_CS"/>
</dbReference>
<dbReference type="RefSeq" id="WP_197719524.1">
    <property type="nucleotide sequence ID" value="NZ_LR134350.1"/>
</dbReference>
<sequence>MTAPFYRDDLVTLFCGDCREITDWVAADVLVTDPPYGMAFQSGRRRKAFDLIVGDEDTTGRDAVLDMWGAERPGLVFGRWSVTPPSGERQRLIWHKARTTGMGDLAMPWGPNFEDIHVIGSGWDREAAGLPRVGSVITTTQAVGGVPTPRGGWGTRRRSLWGSWSSSSPAARRG</sequence>
<feature type="region of interest" description="Disordered" evidence="1">
    <location>
        <begin position="145"/>
        <end position="174"/>
    </location>
</feature>
<organism evidence="2 3">
    <name type="scientific">Actinomyces howellii</name>
    <dbReference type="NCBI Taxonomy" id="52771"/>
    <lineage>
        <taxon>Bacteria</taxon>
        <taxon>Bacillati</taxon>
        <taxon>Actinomycetota</taxon>
        <taxon>Actinomycetes</taxon>
        <taxon>Actinomycetales</taxon>
        <taxon>Actinomycetaceae</taxon>
        <taxon>Actinomyces</taxon>
    </lineage>
</organism>
<dbReference type="GO" id="GO:0032259">
    <property type="term" value="P:methylation"/>
    <property type="evidence" value="ECO:0007669"/>
    <property type="project" value="InterPro"/>
</dbReference>
<evidence type="ECO:0000313" key="2">
    <source>
        <dbReference type="EMBL" id="VEG28013.1"/>
    </source>
</evidence>
<proteinExistence type="predicted"/>
<dbReference type="EMBL" id="LR134350">
    <property type="protein sequence ID" value="VEG28013.1"/>
    <property type="molecule type" value="Genomic_DNA"/>
</dbReference>
<evidence type="ECO:0000256" key="1">
    <source>
        <dbReference type="SAM" id="MobiDB-lite"/>
    </source>
</evidence>
<dbReference type="GO" id="GO:0003676">
    <property type="term" value="F:nucleic acid binding"/>
    <property type="evidence" value="ECO:0007669"/>
    <property type="project" value="InterPro"/>
</dbReference>
<evidence type="ECO:0000313" key="3">
    <source>
        <dbReference type="Proteomes" id="UP000266895"/>
    </source>
</evidence>